<evidence type="ECO:0000313" key="2">
    <source>
        <dbReference type="Proteomes" id="UP000321691"/>
    </source>
</evidence>
<proteinExistence type="predicted"/>
<name>A0ABQ0WTA8_9LACO</name>
<comment type="caution">
    <text evidence="1">The sequence shown here is derived from an EMBL/GenBank/DDBJ whole genome shotgun (WGS) entry which is preliminary data.</text>
</comment>
<gene>
    <name evidence="1" type="ORF">LSP04_22190</name>
</gene>
<evidence type="ECO:0000313" key="1">
    <source>
        <dbReference type="EMBL" id="GEO67800.1"/>
    </source>
</evidence>
<protein>
    <submittedName>
        <fullName evidence="1">Uncharacterized protein</fullName>
    </submittedName>
</protein>
<dbReference type="EMBL" id="BJZI01000050">
    <property type="protein sequence ID" value="GEO67800.1"/>
    <property type="molecule type" value="Genomic_DNA"/>
</dbReference>
<sequence length="69" mass="7476">MPNETGNMAETGATGRWLHFSVVDTIPKPRKGREFPEAGLIVSKLKTLANNHFTTEKNASGPLRDGEGP</sequence>
<organism evidence="1 2">
    <name type="scientific">Levilactobacillus spicheri</name>
    <dbReference type="NCBI Taxonomy" id="216463"/>
    <lineage>
        <taxon>Bacteria</taxon>
        <taxon>Bacillati</taxon>
        <taxon>Bacillota</taxon>
        <taxon>Bacilli</taxon>
        <taxon>Lactobacillales</taxon>
        <taxon>Lactobacillaceae</taxon>
        <taxon>Levilactobacillus</taxon>
    </lineage>
</organism>
<dbReference type="Proteomes" id="UP000321691">
    <property type="component" value="Unassembled WGS sequence"/>
</dbReference>
<keyword evidence="2" id="KW-1185">Reference proteome</keyword>
<reference evidence="1 2" key="1">
    <citation type="submission" date="2019-07" db="EMBL/GenBank/DDBJ databases">
        <title>Whole genome shotgun sequence of Lactobacillus spicheri NBRC 107155.</title>
        <authorList>
            <person name="Hosoyama A."/>
            <person name="Uohara A."/>
            <person name="Ohji S."/>
            <person name="Ichikawa N."/>
        </authorList>
    </citation>
    <scope>NUCLEOTIDE SEQUENCE [LARGE SCALE GENOMIC DNA]</scope>
    <source>
        <strain evidence="1 2">NBRC 107155</strain>
    </source>
</reference>
<accession>A0ABQ0WTA8</accession>